<accession>A0A7S1V0P4</accession>
<reference evidence="3" key="1">
    <citation type="submission" date="2021-01" db="EMBL/GenBank/DDBJ databases">
        <authorList>
            <person name="Corre E."/>
            <person name="Pelletier E."/>
            <person name="Niang G."/>
            <person name="Scheremetjew M."/>
            <person name="Finn R."/>
            <person name="Kale V."/>
            <person name="Holt S."/>
            <person name="Cochrane G."/>
            <person name="Meng A."/>
            <person name="Brown T."/>
            <person name="Cohen L."/>
        </authorList>
    </citation>
    <scope>NUCLEOTIDE SEQUENCE</scope>
    <source>
        <strain evidence="3">CCMP 410</strain>
    </source>
</reference>
<evidence type="ECO:0000313" key="3">
    <source>
        <dbReference type="EMBL" id="CAD9284221.1"/>
    </source>
</evidence>
<dbReference type="Pfam" id="PF12697">
    <property type="entry name" value="Abhydrolase_6"/>
    <property type="match status" value="1"/>
</dbReference>
<dbReference type="InterPro" id="IPR029058">
    <property type="entry name" value="AB_hydrolase_fold"/>
</dbReference>
<protein>
    <recommendedName>
        <fullName evidence="2">AB hydrolase-1 domain-containing protein</fullName>
    </recommendedName>
</protein>
<evidence type="ECO:0000259" key="2">
    <source>
        <dbReference type="Pfam" id="PF12697"/>
    </source>
</evidence>
<sequence>MSSPCKLREHTLDVYQWMLFILQLYNRHLFHAVDCVENFMAASRMGIVKALFCVVVGSFRLHLGSATFVGSLDVVNRHTSIVINHPNSHCGHRRHRRQVSQSEDDEEGLLGPFLPISSRFESRKVGNSGEEEENYDSLAYRYYEHAGWKLAYRYKPASPGYESLPPLVCVHPVGIGLSGWFWDKLVEQPSPAIYVPDLIGCGASERWEPDVKGLAFPLGWAQGVETLVNEIVLEKRQKLFASPRSCVVVVQGGLAPVGVLLAARNPQSVSHLVLTSPPTWRDMTTPIPTAELDRNMNFLTNPVIGPIAFGILESRCAIEFFSNAFLFEHKCDALWLEQCTKDLSKGVRPPVTAFNAGLCNHRAFEEELTALPQPALVLSGMADKRYKDRRDYFGNMKACTLQLLPGQNVLPWESPKEVIDAILAHME</sequence>
<dbReference type="SUPFAM" id="SSF53474">
    <property type="entry name" value="alpha/beta-Hydrolases"/>
    <property type="match status" value="1"/>
</dbReference>
<dbReference type="AlphaFoldDB" id="A0A7S1V0P4"/>
<feature type="region of interest" description="Disordered" evidence="1">
    <location>
        <begin position="89"/>
        <end position="110"/>
    </location>
</feature>
<organism evidence="3">
    <name type="scientific">Grammatophora oceanica</name>
    <dbReference type="NCBI Taxonomy" id="210454"/>
    <lineage>
        <taxon>Eukaryota</taxon>
        <taxon>Sar</taxon>
        <taxon>Stramenopiles</taxon>
        <taxon>Ochrophyta</taxon>
        <taxon>Bacillariophyta</taxon>
        <taxon>Fragilariophyceae</taxon>
        <taxon>Fragilariophycidae</taxon>
        <taxon>Rhabdonematales</taxon>
        <taxon>Grammatophoraceae</taxon>
        <taxon>Grammatophora</taxon>
    </lineage>
</organism>
<dbReference type="Gene3D" id="3.40.50.1820">
    <property type="entry name" value="alpha/beta hydrolase"/>
    <property type="match status" value="1"/>
</dbReference>
<dbReference type="InterPro" id="IPR000073">
    <property type="entry name" value="AB_hydrolase_1"/>
</dbReference>
<proteinExistence type="predicted"/>
<evidence type="ECO:0000256" key="1">
    <source>
        <dbReference type="SAM" id="MobiDB-lite"/>
    </source>
</evidence>
<name>A0A7S1V0P4_9STRA</name>
<dbReference type="EMBL" id="HBGK01025335">
    <property type="protein sequence ID" value="CAD9284221.1"/>
    <property type="molecule type" value="Transcribed_RNA"/>
</dbReference>
<feature type="domain" description="AB hydrolase-1" evidence="2">
    <location>
        <begin position="167"/>
        <end position="421"/>
    </location>
</feature>
<gene>
    <name evidence="3" type="ORF">GOCE00092_LOCUS13133</name>
</gene>